<dbReference type="Gene3D" id="1.20.210.10">
    <property type="entry name" value="Cytochrome c oxidase-like, subunit I domain"/>
    <property type="match status" value="1"/>
</dbReference>
<dbReference type="SUPFAM" id="SSF81442">
    <property type="entry name" value="Cytochrome c oxidase subunit I-like"/>
    <property type="match status" value="1"/>
</dbReference>
<dbReference type="RefSeq" id="WP_209769297.1">
    <property type="nucleotide sequence ID" value="NZ_JAGINP010000019.1"/>
</dbReference>
<keyword evidence="3" id="KW-1185">Reference proteome</keyword>
<evidence type="ECO:0000313" key="3">
    <source>
        <dbReference type="Proteomes" id="UP000781958"/>
    </source>
</evidence>
<organism evidence="2 3">
    <name type="scientific">Azospirillum rugosum</name>
    <dbReference type="NCBI Taxonomy" id="416170"/>
    <lineage>
        <taxon>Bacteria</taxon>
        <taxon>Pseudomonadati</taxon>
        <taxon>Pseudomonadota</taxon>
        <taxon>Alphaproteobacteria</taxon>
        <taxon>Rhodospirillales</taxon>
        <taxon>Azospirillaceae</taxon>
        <taxon>Azospirillum</taxon>
    </lineage>
</organism>
<reference evidence="2 3" key="1">
    <citation type="submission" date="2021-03" db="EMBL/GenBank/DDBJ databases">
        <title>Genomic Encyclopedia of Type Strains, Phase III (KMG-III): the genomes of soil and plant-associated and newly described type strains.</title>
        <authorList>
            <person name="Whitman W."/>
        </authorList>
    </citation>
    <scope>NUCLEOTIDE SEQUENCE [LARGE SCALE GENOMIC DNA]</scope>
    <source>
        <strain evidence="2 3">IMMIB AFH-6</strain>
    </source>
</reference>
<proteinExistence type="predicted"/>
<comment type="caution">
    <text evidence="2">The sequence shown here is derived from an EMBL/GenBank/DDBJ whole genome shotgun (WGS) entry which is preliminary data.</text>
</comment>
<dbReference type="Pfam" id="PF00115">
    <property type="entry name" value="COX1"/>
    <property type="match status" value="1"/>
</dbReference>
<feature type="transmembrane region" description="Helical" evidence="1">
    <location>
        <begin position="12"/>
        <end position="36"/>
    </location>
</feature>
<name>A0ABS4SRV0_9PROT</name>
<keyword evidence="1" id="KW-0472">Membrane</keyword>
<sequence>MKYESQKVALPFFYGALLLFAVQLLVGLLAGTVYVLPNTLSELLPFNVLRMIHTNALIVWLLMGFFGAAYYLIPEEAERELHSPKLAYLQFGLFMFGALAAVVGYVFGIHEGREFLEQPLWIKAAIVVVALLFLYNISL</sequence>
<dbReference type="InterPro" id="IPR000883">
    <property type="entry name" value="Cyt_C_Oxase_1"/>
</dbReference>
<dbReference type="Proteomes" id="UP000781958">
    <property type="component" value="Unassembled WGS sequence"/>
</dbReference>
<gene>
    <name evidence="2" type="ORF">J2851_004752</name>
</gene>
<dbReference type="EMBL" id="JAGINP010000019">
    <property type="protein sequence ID" value="MBP2294949.1"/>
    <property type="molecule type" value="Genomic_DNA"/>
</dbReference>
<protein>
    <submittedName>
        <fullName evidence="2">Nitric oxide reductase large subunit</fullName>
    </submittedName>
</protein>
<dbReference type="InterPro" id="IPR036927">
    <property type="entry name" value="Cyt_c_oxase-like_su1_sf"/>
</dbReference>
<feature type="transmembrane region" description="Helical" evidence="1">
    <location>
        <begin position="86"/>
        <end position="108"/>
    </location>
</feature>
<accession>A0ABS4SRV0</accession>
<feature type="transmembrane region" description="Helical" evidence="1">
    <location>
        <begin position="56"/>
        <end position="74"/>
    </location>
</feature>
<feature type="transmembrane region" description="Helical" evidence="1">
    <location>
        <begin position="120"/>
        <end position="137"/>
    </location>
</feature>
<evidence type="ECO:0000313" key="2">
    <source>
        <dbReference type="EMBL" id="MBP2294949.1"/>
    </source>
</evidence>
<keyword evidence="1" id="KW-1133">Transmembrane helix</keyword>
<feature type="non-terminal residue" evidence="2">
    <location>
        <position position="139"/>
    </location>
</feature>
<keyword evidence="1" id="KW-0812">Transmembrane</keyword>
<evidence type="ECO:0000256" key="1">
    <source>
        <dbReference type="SAM" id="Phobius"/>
    </source>
</evidence>